<dbReference type="GO" id="GO:0005524">
    <property type="term" value="F:ATP binding"/>
    <property type="evidence" value="ECO:0007669"/>
    <property type="project" value="UniProtKB-KW"/>
</dbReference>
<dbReference type="RefSeq" id="WP_045389143.1">
    <property type="nucleotide sequence ID" value="NZ_BBLC01000161.1"/>
</dbReference>
<dbReference type="InterPro" id="IPR039421">
    <property type="entry name" value="Type_1_exporter"/>
</dbReference>
<feature type="transmembrane region" description="Helical" evidence="7">
    <location>
        <begin position="14"/>
        <end position="35"/>
    </location>
</feature>
<dbReference type="Gene3D" id="1.20.1560.10">
    <property type="entry name" value="ABC transporter type 1, transmembrane domain"/>
    <property type="match status" value="1"/>
</dbReference>
<keyword evidence="2 7" id="KW-0812">Transmembrane</keyword>
<feature type="domain" description="ABC transmembrane type-1" evidence="9">
    <location>
        <begin position="14"/>
        <end position="290"/>
    </location>
</feature>
<evidence type="ECO:0000256" key="7">
    <source>
        <dbReference type="SAM" id="Phobius"/>
    </source>
</evidence>
<dbReference type="InterPro" id="IPR036640">
    <property type="entry name" value="ABC1_TM_sf"/>
</dbReference>
<dbReference type="NCBIfam" id="TIGR01842">
    <property type="entry name" value="type_I_sec_PrtD"/>
    <property type="match status" value="1"/>
</dbReference>
<keyword evidence="3" id="KW-0547">Nucleotide-binding</keyword>
<evidence type="ECO:0000313" key="10">
    <source>
        <dbReference type="EMBL" id="NOH47333.1"/>
    </source>
</evidence>
<evidence type="ECO:0000256" key="5">
    <source>
        <dbReference type="ARBA" id="ARBA00022989"/>
    </source>
</evidence>
<dbReference type="InterPro" id="IPR003439">
    <property type="entry name" value="ABC_transporter-like_ATP-bd"/>
</dbReference>
<keyword evidence="5 7" id="KW-1133">Transmembrane helix</keyword>
<dbReference type="GO" id="GO:0140359">
    <property type="term" value="F:ABC-type transporter activity"/>
    <property type="evidence" value="ECO:0007669"/>
    <property type="project" value="InterPro"/>
</dbReference>
<name>A0A7Y3Z6N6_9VIBR</name>
<dbReference type="GO" id="GO:0030253">
    <property type="term" value="P:protein secretion by the type I secretion system"/>
    <property type="evidence" value="ECO:0007669"/>
    <property type="project" value="InterPro"/>
</dbReference>
<dbReference type="EMBL" id="VTYN01000004">
    <property type="protein sequence ID" value="NOH47333.1"/>
    <property type="molecule type" value="Genomic_DNA"/>
</dbReference>
<organism evidence="10 11">
    <name type="scientific">Vibrio rotiferianus</name>
    <dbReference type="NCBI Taxonomy" id="190895"/>
    <lineage>
        <taxon>Bacteria</taxon>
        <taxon>Pseudomonadati</taxon>
        <taxon>Pseudomonadota</taxon>
        <taxon>Gammaproteobacteria</taxon>
        <taxon>Vibrionales</taxon>
        <taxon>Vibrionaceae</taxon>
        <taxon>Vibrio</taxon>
    </lineage>
</organism>
<evidence type="ECO:0000256" key="3">
    <source>
        <dbReference type="ARBA" id="ARBA00022741"/>
    </source>
</evidence>
<sequence length="562" mass="61593">MDHNPFNAVRRECWAALMFSLGINFLVLAVPVYSLQLFDRVMMSASVETMLALLGITLFLVTSQGLLEYVRTLLLQRSALKLDTQLSGTLLSSSIVRSSQKNRIEKQPILDLTVLRNFLVSPSTSSILDVPFTPLFLALLFFLHPYIGYLALVGVGVFACLTLLMMISGRKTSCKAQDSTAKVSMELNDFLRNAPTLKAMGMSESIGQVWQQKNREVLGLQWLVNARVGLLVSISRYFRTILQISVLTIGVYLALQQQIGLGAVIASSIIIGRVLSPYESAVSGWKTWYGAYKAWGRLKRYGAVCKEQDRTLLPEPKGDIEFKNVSLKFEGSAAPVLQNINFKLGAGNALAIMGNSGSGKSTLVGLLMGIHQASMGEVKIDGATVEKWNQQQFGQYIGYLPQHVGLLAGTVKQNIARFAKAKDEAVVAAAKLACIHELIMALPNGYDTYIGEGGALLSGGQKQRIGLARAIYTNPKVLVLDEPNSNLDPEGETALAIVLQHCKEQQITVVMISHRPGFLRQMDWVIKLKEGRVEQAGTCEQFLGLNTDKRANVTRQEQPIAG</sequence>
<reference evidence="10 11" key="1">
    <citation type="submission" date="2019-08" db="EMBL/GenBank/DDBJ databases">
        <title>Draft genome sequencing and comparative genomics of hatchery-associated Vibrios.</title>
        <authorList>
            <person name="Kehlet-Delgado H."/>
            <person name="Mueller R.S."/>
        </authorList>
    </citation>
    <scope>NUCLEOTIDE SEQUENCE [LARGE SCALE GENOMIC DNA]</scope>
    <source>
        <strain evidence="10 11">00-78-3</strain>
    </source>
</reference>
<evidence type="ECO:0000256" key="2">
    <source>
        <dbReference type="ARBA" id="ARBA00022692"/>
    </source>
</evidence>
<dbReference type="Proteomes" id="UP000572072">
    <property type="component" value="Unassembled WGS sequence"/>
</dbReference>
<dbReference type="InterPro" id="IPR003593">
    <property type="entry name" value="AAA+_ATPase"/>
</dbReference>
<dbReference type="GO" id="GO:0030256">
    <property type="term" value="C:type I protein secretion system complex"/>
    <property type="evidence" value="ECO:0007669"/>
    <property type="project" value="InterPro"/>
</dbReference>
<gene>
    <name evidence="10" type="ORF">F0262_04595</name>
</gene>
<dbReference type="InterPro" id="IPR027417">
    <property type="entry name" value="P-loop_NTPase"/>
</dbReference>
<accession>A0A7Y3Z6N6</accession>
<feature type="transmembrane region" description="Helical" evidence="7">
    <location>
        <begin position="237"/>
        <end position="255"/>
    </location>
</feature>
<dbReference type="SUPFAM" id="SSF90123">
    <property type="entry name" value="ABC transporter transmembrane region"/>
    <property type="match status" value="1"/>
</dbReference>
<dbReference type="InterPro" id="IPR011527">
    <property type="entry name" value="ABC1_TM_dom"/>
</dbReference>
<dbReference type="Pfam" id="PF00664">
    <property type="entry name" value="ABC_membrane"/>
    <property type="match status" value="1"/>
</dbReference>
<dbReference type="SUPFAM" id="SSF52540">
    <property type="entry name" value="P-loop containing nucleoside triphosphate hydrolases"/>
    <property type="match status" value="1"/>
</dbReference>
<proteinExistence type="predicted"/>
<evidence type="ECO:0000259" key="8">
    <source>
        <dbReference type="PROSITE" id="PS50893"/>
    </source>
</evidence>
<feature type="transmembrane region" description="Helical" evidence="7">
    <location>
        <begin position="47"/>
        <end position="67"/>
    </location>
</feature>
<dbReference type="InterPro" id="IPR017871">
    <property type="entry name" value="ABC_transporter-like_CS"/>
</dbReference>
<dbReference type="GO" id="GO:0034040">
    <property type="term" value="F:ATPase-coupled lipid transmembrane transporter activity"/>
    <property type="evidence" value="ECO:0007669"/>
    <property type="project" value="TreeGrafter"/>
</dbReference>
<dbReference type="PANTHER" id="PTHR24221">
    <property type="entry name" value="ATP-BINDING CASSETTE SUB-FAMILY B"/>
    <property type="match status" value="1"/>
</dbReference>
<comment type="caution">
    <text evidence="10">The sequence shown here is derived from an EMBL/GenBank/DDBJ whole genome shotgun (WGS) entry which is preliminary data.</text>
</comment>
<keyword evidence="4" id="KW-0067">ATP-binding</keyword>
<dbReference type="PANTHER" id="PTHR24221:SF248">
    <property type="entry name" value="ABC TRANSPORTER TRANSMEMBRANE REGION"/>
    <property type="match status" value="1"/>
</dbReference>
<protein>
    <submittedName>
        <fullName evidence="10">Type I secretion system permease/ATPase</fullName>
    </submittedName>
</protein>
<keyword evidence="6 7" id="KW-0472">Membrane</keyword>
<evidence type="ECO:0000256" key="6">
    <source>
        <dbReference type="ARBA" id="ARBA00023136"/>
    </source>
</evidence>
<feature type="domain" description="ABC transporter" evidence="8">
    <location>
        <begin position="320"/>
        <end position="555"/>
    </location>
</feature>
<dbReference type="GO" id="GO:0005886">
    <property type="term" value="C:plasma membrane"/>
    <property type="evidence" value="ECO:0007669"/>
    <property type="project" value="UniProtKB-SubCell"/>
</dbReference>
<evidence type="ECO:0000256" key="1">
    <source>
        <dbReference type="ARBA" id="ARBA00004651"/>
    </source>
</evidence>
<dbReference type="SMART" id="SM00382">
    <property type="entry name" value="AAA"/>
    <property type="match status" value="1"/>
</dbReference>
<dbReference type="PROSITE" id="PS00211">
    <property type="entry name" value="ABC_TRANSPORTER_1"/>
    <property type="match status" value="1"/>
</dbReference>
<evidence type="ECO:0000256" key="4">
    <source>
        <dbReference type="ARBA" id="ARBA00022840"/>
    </source>
</evidence>
<dbReference type="Gene3D" id="3.40.50.300">
    <property type="entry name" value="P-loop containing nucleotide triphosphate hydrolases"/>
    <property type="match status" value="1"/>
</dbReference>
<dbReference type="InterPro" id="IPR010128">
    <property type="entry name" value="ATPase_T1SS_PrtD-like"/>
</dbReference>
<evidence type="ECO:0000313" key="11">
    <source>
        <dbReference type="Proteomes" id="UP000572072"/>
    </source>
</evidence>
<dbReference type="GO" id="GO:0016887">
    <property type="term" value="F:ATP hydrolysis activity"/>
    <property type="evidence" value="ECO:0007669"/>
    <property type="project" value="InterPro"/>
</dbReference>
<dbReference type="AlphaFoldDB" id="A0A7Y3Z6N6"/>
<dbReference type="Pfam" id="PF00005">
    <property type="entry name" value="ABC_tran"/>
    <property type="match status" value="1"/>
</dbReference>
<comment type="subcellular location">
    <subcellularLocation>
        <location evidence="1">Cell membrane</location>
        <topology evidence="1">Multi-pass membrane protein</topology>
    </subcellularLocation>
</comment>
<evidence type="ECO:0000259" key="9">
    <source>
        <dbReference type="PROSITE" id="PS50929"/>
    </source>
</evidence>
<dbReference type="PROSITE" id="PS50929">
    <property type="entry name" value="ABC_TM1F"/>
    <property type="match status" value="1"/>
</dbReference>
<dbReference type="PROSITE" id="PS50893">
    <property type="entry name" value="ABC_TRANSPORTER_2"/>
    <property type="match status" value="1"/>
</dbReference>
<feature type="transmembrane region" description="Helical" evidence="7">
    <location>
        <begin position="146"/>
        <end position="167"/>
    </location>
</feature>